<dbReference type="InterPro" id="IPR000182">
    <property type="entry name" value="GNAT_dom"/>
</dbReference>
<organism evidence="2 3">
    <name type="scientific">Gallaecimonas xiamenensis 3-C-1</name>
    <dbReference type="NCBI Taxonomy" id="745411"/>
    <lineage>
        <taxon>Bacteria</taxon>
        <taxon>Pseudomonadati</taxon>
        <taxon>Pseudomonadota</taxon>
        <taxon>Gammaproteobacteria</taxon>
        <taxon>Enterobacterales</taxon>
        <taxon>Gallaecimonadaceae</taxon>
        <taxon>Gallaecimonas</taxon>
    </lineage>
</organism>
<keyword evidence="2" id="KW-0808">Transferase</keyword>
<reference evidence="2 3" key="1">
    <citation type="journal article" date="2012" name="J. Bacteriol.">
        <title>Genome Sequence of Gallaecimonas xiamenensis Type Strain 3-C-1.</title>
        <authorList>
            <person name="Lai Q."/>
            <person name="Wang L."/>
            <person name="Wang W."/>
            <person name="Shao Z."/>
        </authorList>
    </citation>
    <scope>NUCLEOTIDE SEQUENCE [LARGE SCALE GENOMIC DNA]</scope>
    <source>
        <strain evidence="2 3">3-C-1</strain>
    </source>
</reference>
<dbReference type="PANTHER" id="PTHR43792">
    <property type="entry name" value="GNAT FAMILY, PUTATIVE (AFU_ORTHOLOGUE AFUA_3G00765)-RELATED-RELATED"/>
    <property type="match status" value="1"/>
</dbReference>
<dbReference type="SUPFAM" id="SSF55729">
    <property type="entry name" value="Acyl-CoA N-acyltransferases (Nat)"/>
    <property type="match status" value="1"/>
</dbReference>
<evidence type="ECO:0000313" key="3">
    <source>
        <dbReference type="Proteomes" id="UP000006755"/>
    </source>
</evidence>
<dbReference type="Gene3D" id="3.40.630.30">
    <property type="match status" value="1"/>
</dbReference>
<dbReference type="InterPro" id="IPR051531">
    <property type="entry name" value="N-acetyltransferase"/>
</dbReference>
<dbReference type="EMBL" id="AMRI01000033">
    <property type="protein sequence ID" value="EKE68108.1"/>
    <property type="molecule type" value="Genomic_DNA"/>
</dbReference>
<dbReference type="OrthoDB" id="9798081at2"/>
<evidence type="ECO:0000313" key="2">
    <source>
        <dbReference type="EMBL" id="EKE68108.1"/>
    </source>
</evidence>
<dbReference type="eggNOG" id="COG1670">
    <property type="taxonomic scope" value="Bacteria"/>
</dbReference>
<dbReference type="PATRIC" id="fig|745411.4.peg.3439"/>
<name>K2IYY3_9GAMM</name>
<comment type="caution">
    <text evidence="2">The sequence shown here is derived from an EMBL/GenBank/DDBJ whole genome shotgun (WGS) entry which is preliminary data.</text>
</comment>
<dbReference type="STRING" id="745411.B3C1_17467"/>
<dbReference type="Proteomes" id="UP000006755">
    <property type="component" value="Unassembled WGS sequence"/>
</dbReference>
<dbReference type="AlphaFoldDB" id="K2IYY3"/>
<protein>
    <submittedName>
        <fullName evidence="2">Acetyltransferase</fullName>
    </submittedName>
</protein>
<dbReference type="CDD" id="cd04301">
    <property type="entry name" value="NAT_SF"/>
    <property type="match status" value="1"/>
</dbReference>
<dbReference type="PANTHER" id="PTHR43792:SF1">
    <property type="entry name" value="N-ACETYLTRANSFERASE DOMAIN-CONTAINING PROTEIN"/>
    <property type="match status" value="1"/>
</dbReference>
<sequence>MNPVAQSPRLWLQLLGEKDAPFVLELVNQPAWIANIGDKGVRTLDGAKRYLAEGPLASYRQHGFGLYLVSLKDGTPIGLCGLLKRDYLDHPDIGYALHSGHWGQGYAREAARAVLDLARQKGLGTLLAITLPQNQPSCALLETLGFSLDGLTQVPGGSEALRLYRLAL</sequence>
<evidence type="ECO:0000259" key="1">
    <source>
        <dbReference type="PROSITE" id="PS51186"/>
    </source>
</evidence>
<dbReference type="PROSITE" id="PS51186">
    <property type="entry name" value="GNAT"/>
    <property type="match status" value="1"/>
</dbReference>
<proteinExistence type="predicted"/>
<gene>
    <name evidence="2" type="ORF">B3C1_17467</name>
</gene>
<keyword evidence="3" id="KW-1185">Reference proteome</keyword>
<accession>K2IYY3</accession>
<feature type="domain" description="N-acetyltransferase" evidence="1">
    <location>
        <begin position="10"/>
        <end position="168"/>
    </location>
</feature>
<dbReference type="Pfam" id="PF13302">
    <property type="entry name" value="Acetyltransf_3"/>
    <property type="match status" value="1"/>
</dbReference>
<dbReference type="GO" id="GO:0016747">
    <property type="term" value="F:acyltransferase activity, transferring groups other than amino-acyl groups"/>
    <property type="evidence" value="ECO:0007669"/>
    <property type="project" value="InterPro"/>
</dbReference>
<dbReference type="RefSeq" id="WP_008486457.1">
    <property type="nucleotide sequence ID" value="NZ_AMRI01000033.1"/>
</dbReference>
<dbReference type="InterPro" id="IPR016181">
    <property type="entry name" value="Acyl_CoA_acyltransferase"/>
</dbReference>